<dbReference type="AlphaFoldDB" id="A0A6U4N822"/>
<dbReference type="EMBL" id="HBFX01046025">
    <property type="protein sequence ID" value="CAD8976657.1"/>
    <property type="molecule type" value="Transcribed_RNA"/>
</dbReference>
<name>A0A6U4N822_HEMAN</name>
<evidence type="ECO:0000313" key="3">
    <source>
        <dbReference type="EMBL" id="CAD8976657.1"/>
    </source>
</evidence>
<feature type="signal peptide" evidence="1">
    <location>
        <begin position="1"/>
        <end position="21"/>
    </location>
</feature>
<dbReference type="EMBL" id="HBFK01027788">
    <property type="protein sequence ID" value="CAD8750426.1"/>
    <property type="molecule type" value="Transcribed_RNA"/>
</dbReference>
<sequence>MRMAILLTAMAMACVVRVGHASGGPRHTGAGRYADFTASAPRDCGLGFVGPLVGIRAGGRRGRGPVADGRMGLSGGKRGGLVGGGKCEVFAHPGPKDAPPARLGNLRASSVIREEEQRKQVDPAEAIEKVLRGVPSSADCCGDTAPSTLPFFGGNNYDDDAILHGGVKVGHGIRLSVYPKQVVSSGHKTLSEVVSKLHDAGRMTLSGSTEPTQLDFTFHDVYEVRDELEDYHTTSERKLSAFGQLLTERFTGGGYETTSVVTARSQQEDGGVDGMGHDVFTLTQSLTKDDLSTSSGGLVDSYQLATAQLAEMSVEDAQPVMVDHALEYQAEEWNEAGVHRVIAHARPRHDLWKVLADSLFGIDDLLPMRGAATDMYHLKIVVEDEEHAEEMHRKLRKMEFTDAELLGLGLSAQSDTRTASLIEQSTHTAGELGHMVAVGTGGSGDRSSVIHWYDSHFLVRVQTLNEHYAETEMISMANRERLAICKEIEQERLAVQSPLYGFARNVMEWMLTSDSIRIAHPPSCSSIKVTIS</sequence>
<feature type="chain" id="PRO_5036192115" evidence="1">
    <location>
        <begin position="22"/>
        <end position="532"/>
    </location>
</feature>
<reference evidence="3" key="1">
    <citation type="submission" date="2021-01" db="EMBL/GenBank/DDBJ databases">
        <authorList>
            <person name="Corre E."/>
            <person name="Pelletier E."/>
            <person name="Niang G."/>
            <person name="Scheremetjew M."/>
            <person name="Finn R."/>
            <person name="Kale V."/>
            <person name="Holt S."/>
            <person name="Cochrane G."/>
            <person name="Meng A."/>
            <person name="Brown T."/>
            <person name="Cohen L."/>
        </authorList>
    </citation>
    <scope>NUCLEOTIDE SEQUENCE</scope>
    <source>
        <strain evidence="2">CCMP441</strain>
        <strain evidence="3">CCMP644</strain>
    </source>
</reference>
<accession>A0A6U4N822</accession>
<gene>
    <name evidence="3" type="ORF">HAND00432_LOCUS27664</name>
    <name evidence="2" type="ORF">HAND1043_LOCUS16930</name>
</gene>
<evidence type="ECO:0000313" key="2">
    <source>
        <dbReference type="EMBL" id="CAD8750426.1"/>
    </source>
</evidence>
<keyword evidence="1" id="KW-0732">Signal</keyword>
<proteinExistence type="predicted"/>
<protein>
    <submittedName>
        <fullName evidence="3">Uncharacterized protein</fullName>
    </submittedName>
</protein>
<evidence type="ECO:0000256" key="1">
    <source>
        <dbReference type="SAM" id="SignalP"/>
    </source>
</evidence>
<organism evidence="3">
    <name type="scientific">Hemiselmis andersenii</name>
    <name type="common">Cryptophyte alga</name>
    <dbReference type="NCBI Taxonomy" id="464988"/>
    <lineage>
        <taxon>Eukaryota</taxon>
        <taxon>Cryptophyceae</taxon>
        <taxon>Cryptomonadales</taxon>
        <taxon>Hemiselmidaceae</taxon>
        <taxon>Hemiselmis</taxon>
    </lineage>
</organism>